<organism evidence="1 2">
    <name type="scientific">Candidatus Magnetoglobus multicellularis str. Araruama</name>
    <dbReference type="NCBI Taxonomy" id="890399"/>
    <lineage>
        <taxon>Bacteria</taxon>
        <taxon>Pseudomonadati</taxon>
        <taxon>Thermodesulfobacteriota</taxon>
        <taxon>Desulfobacteria</taxon>
        <taxon>Desulfobacterales</taxon>
        <taxon>Desulfobacteraceae</taxon>
        <taxon>Candidatus Magnetoglobus</taxon>
    </lineage>
</organism>
<proteinExistence type="predicted"/>
<dbReference type="EMBL" id="ATBP01001396">
    <property type="protein sequence ID" value="ETR67403.1"/>
    <property type="molecule type" value="Genomic_DNA"/>
</dbReference>
<dbReference type="Proteomes" id="UP000189670">
    <property type="component" value="Unassembled WGS sequence"/>
</dbReference>
<name>A0A1V1NXW2_9BACT</name>
<gene>
    <name evidence="1" type="ORF">OMM_11640</name>
</gene>
<protein>
    <submittedName>
        <fullName evidence="1">Uncharacterized protein</fullName>
    </submittedName>
</protein>
<reference evidence="2" key="1">
    <citation type="submission" date="2012-11" db="EMBL/GenBank/DDBJ databases">
        <authorList>
            <person name="Lucero-Rivera Y.E."/>
            <person name="Tovar-Ramirez D."/>
        </authorList>
    </citation>
    <scope>NUCLEOTIDE SEQUENCE [LARGE SCALE GENOMIC DNA]</scope>
    <source>
        <strain evidence="2">Araruama</strain>
    </source>
</reference>
<evidence type="ECO:0000313" key="1">
    <source>
        <dbReference type="EMBL" id="ETR67403.1"/>
    </source>
</evidence>
<evidence type="ECO:0000313" key="2">
    <source>
        <dbReference type="Proteomes" id="UP000189670"/>
    </source>
</evidence>
<sequence length="133" mass="15947">MILSLNNPIVYYYFHDASNFEEYFTLNYSQKSSLDLNKISNFEIDLENLNNSYYSKTNLTPMIVIFPIVKELLCNKKYLELMDKCTEYSSKDKLFRFYIYYIENDTFKSIQEYSDNNKNKEAYKVIEKSLDSS</sequence>
<dbReference type="AlphaFoldDB" id="A0A1V1NXW2"/>
<comment type="caution">
    <text evidence="1">The sequence shown here is derived from an EMBL/GenBank/DDBJ whole genome shotgun (WGS) entry which is preliminary data.</text>
</comment>
<accession>A0A1V1NXW2</accession>